<dbReference type="Gene3D" id="3.90.550.50">
    <property type="match status" value="1"/>
</dbReference>
<dbReference type="OMA" id="HADDDSF"/>
<keyword evidence="5" id="KW-0812">Transmembrane</keyword>
<evidence type="ECO:0000256" key="9">
    <source>
        <dbReference type="ARBA" id="ARBA00023136"/>
    </source>
</evidence>
<keyword evidence="12" id="KW-1185">Reference proteome</keyword>
<dbReference type="PANTHER" id="PTHR11214:SF3">
    <property type="entry name" value="BETA-1,3-GALACTOSYLTRANSFERASE 6"/>
    <property type="match status" value="1"/>
</dbReference>
<evidence type="ECO:0000256" key="1">
    <source>
        <dbReference type="ARBA" id="ARBA00004323"/>
    </source>
</evidence>
<dbReference type="OrthoDB" id="2139606at2759"/>
<keyword evidence="7" id="KW-1133">Transmembrane helix</keyword>
<dbReference type="Pfam" id="PF01762">
    <property type="entry name" value="Galactosyl_T"/>
    <property type="match status" value="1"/>
</dbReference>
<dbReference type="AlphaFoldDB" id="A0A8J6C6G3"/>
<dbReference type="GO" id="GO:0000139">
    <property type="term" value="C:Golgi membrane"/>
    <property type="evidence" value="ECO:0007669"/>
    <property type="project" value="UniProtKB-SubCell"/>
</dbReference>
<dbReference type="EC" id="2.4.1.-" evidence="10"/>
<evidence type="ECO:0000256" key="3">
    <source>
        <dbReference type="ARBA" id="ARBA00022676"/>
    </source>
</evidence>
<evidence type="ECO:0000256" key="2">
    <source>
        <dbReference type="ARBA" id="ARBA00008661"/>
    </source>
</evidence>
<evidence type="ECO:0000256" key="10">
    <source>
        <dbReference type="RuleBase" id="RU363063"/>
    </source>
</evidence>
<dbReference type="GO" id="GO:0008378">
    <property type="term" value="F:galactosyltransferase activity"/>
    <property type="evidence" value="ECO:0007669"/>
    <property type="project" value="TreeGrafter"/>
</dbReference>
<organism evidence="11 12">
    <name type="scientific">Diacronema lutheri</name>
    <name type="common">Unicellular marine alga</name>
    <name type="synonym">Monochrysis lutheri</name>
    <dbReference type="NCBI Taxonomy" id="2081491"/>
    <lineage>
        <taxon>Eukaryota</taxon>
        <taxon>Haptista</taxon>
        <taxon>Haptophyta</taxon>
        <taxon>Pavlovophyceae</taxon>
        <taxon>Pavlovales</taxon>
        <taxon>Pavlovaceae</taxon>
        <taxon>Diacronema</taxon>
    </lineage>
</organism>
<dbReference type="Proteomes" id="UP000751190">
    <property type="component" value="Unassembled WGS sequence"/>
</dbReference>
<keyword evidence="6" id="KW-0735">Signal-anchor</keyword>
<comment type="similarity">
    <text evidence="2 10">Belongs to the glycosyltransferase 31 family.</text>
</comment>
<dbReference type="InterPro" id="IPR002659">
    <property type="entry name" value="Glyco_trans_31"/>
</dbReference>
<evidence type="ECO:0000313" key="11">
    <source>
        <dbReference type="EMBL" id="KAG8461919.1"/>
    </source>
</evidence>
<keyword evidence="9" id="KW-0472">Membrane</keyword>
<evidence type="ECO:0000256" key="4">
    <source>
        <dbReference type="ARBA" id="ARBA00022679"/>
    </source>
</evidence>
<keyword evidence="8 10" id="KW-0333">Golgi apparatus</keyword>
<dbReference type="PANTHER" id="PTHR11214">
    <property type="entry name" value="BETA-1,3-N-ACETYLGLUCOSAMINYLTRANSFERASE"/>
    <property type="match status" value="1"/>
</dbReference>
<protein>
    <recommendedName>
        <fullName evidence="10">Hexosyltransferase</fullName>
        <ecNumber evidence="10">2.4.1.-</ecNumber>
    </recommendedName>
</protein>
<reference evidence="11" key="1">
    <citation type="submission" date="2021-05" db="EMBL/GenBank/DDBJ databases">
        <title>The genome of the haptophyte Pavlova lutheri (Diacronema luteri, Pavlovales) - a model for lipid biosynthesis in eukaryotic algae.</title>
        <authorList>
            <person name="Hulatt C.J."/>
            <person name="Posewitz M.C."/>
        </authorList>
    </citation>
    <scope>NUCLEOTIDE SEQUENCE</scope>
    <source>
        <strain evidence="11">NIVA-4/92</strain>
    </source>
</reference>
<evidence type="ECO:0000313" key="12">
    <source>
        <dbReference type="Proteomes" id="UP000751190"/>
    </source>
</evidence>
<gene>
    <name evidence="11" type="ORF">KFE25_013938</name>
</gene>
<evidence type="ECO:0000256" key="8">
    <source>
        <dbReference type="ARBA" id="ARBA00023034"/>
    </source>
</evidence>
<evidence type="ECO:0000256" key="7">
    <source>
        <dbReference type="ARBA" id="ARBA00022989"/>
    </source>
</evidence>
<sequence>MATAAAETWPALLGERTRCFLVLFVSSAAIYTERRAAIRATYARALRERLPGGLSAVDAAAIVMRFLVGRSTDAAAEAALDAESAQHGDVLRVSVYDCYDNLFPKLIAGFRWAAHHLDFAHVAHADDDSFVRLERLCAELRSDRLPARGLYYGYFWNLPESAHLAGGGSRTRPIRDEAAKSYVPFEQWADDTFPPFASGCCFALSADLVLGVFVARAPMRAPNASALRFMRVFDVPVGVALAGELGVTRVHAEGVRPYRPLPLFQRDTIAQHYMRPEEFRPFFAKAYAAEARADGDGDGDGKEEDAAGAVYRALVASGVLRR</sequence>
<proteinExistence type="inferred from homology"/>
<comment type="caution">
    <text evidence="11">The sequence shown here is derived from an EMBL/GenBank/DDBJ whole genome shotgun (WGS) entry which is preliminary data.</text>
</comment>
<comment type="subcellular location">
    <subcellularLocation>
        <location evidence="1 10">Golgi apparatus membrane</location>
        <topology evidence="1 10">Single-pass type II membrane protein</topology>
    </subcellularLocation>
</comment>
<keyword evidence="4" id="KW-0808">Transferase</keyword>
<keyword evidence="3 10" id="KW-0328">Glycosyltransferase</keyword>
<evidence type="ECO:0000256" key="5">
    <source>
        <dbReference type="ARBA" id="ARBA00022692"/>
    </source>
</evidence>
<dbReference type="EMBL" id="JAGTXO010000023">
    <property type="protein sequence ID" value="KAG8461919.1"/>
    <property type="molecule type" value="Genomic_DNA"/>
</dbReference>
<name>A0A8J6C6G3_DIALT</name>
<evidence type="ECO:0000256" key="6">
    <source>
        <dbReference type="ARBA" id="ARBA00022968"/>
    </source>
</evidence>
<accession>A0A8J6C6G3</accession>